<gene>
    <name evidence="9 12" type="primary">glgC</name>
    <name evidence="12" type="ORF">ENSA5_19250</name>
</gene>
<feature type="site" description="Could play a key role in the communication between the regulatory and the substrate sites" evidence="9">
    <location>
        <position position="94"/>
    </location>
</feature>
<accession>A0A2S9YD89</accession>
<keyword evidence="7 9" id="KW-0320">Glycogen biosynthesis</keyword>
<dbReference type="SUPFAM" id="SSF51161">
    <property type="entry name" value="Trimeric LpxA-like enzymes"/>
    <property type="match status" value="1"/>
</dbReference>
<keyword evidence="6 9" id="KW-0067">ATP-binding</keyword>
<dbReference type="OrthoDB" id="9801810at2"/>
<dbReference type="InterPro" id="IPR011831">
    <property type="entry name" value="ADP-Glc_PPase"/>
</dbReference>
<dbReference type="PROSITE" id="PS00809">
    <property type="entry name" value="ADP_GLC_PYROPHOSPH_2"/>
    <property type="match status" value="1"/>
</dbReference>
<feature type="binding site" evidence="9">
    <location>
        <position position="193"/>
    </location>
    <ligand>
        <name>alpha-D-glucose 1-phosphate</name>
        <dbReference type="ChEBI" id="CHEBI:58601"/>
    </ligand>
</feature>
<dbReference type="Proteomes" id="UP000237968">
    <property type="component" value="Unassembled WGS sequence"/>
</dbReference>
<feature type="binding site" evidence="9">
    <location>
        <position position="95"/>
    </location>
    <ligand>
        <name>alpha-D-glucose 1-phosphate</name>
        <dbReference type="ChEBI" id="CHEBI:58601"/>
    </ligand>
</feature>
<dbReference type="InterPro" id="IPR005835">
    <property type="entry name" value="NTP_transferase_dom"/>
</dbReference>
<comment type="function">
    <text evidence="9">Involved in the biosynthesis of ADP-glucose, a building block required for the elongation reactions to produce glycogen. Catalyzes the reaction between ATP and alpha-D-glucose 1-phosphate (G1P) to produce pyrophosphate and ADP-Glc.</text>
</comment>
<dbReference type="InterPro" id="IPR056818">
    <property type="entry name" value="GlmU/GlgC-like_hexapep"/>
</dbReference>
<dbReference type="Pfam" id="PF24894">
    <property type="entry name" value="Hexapep_GlmU"/>
    <property type="match status" value="1"/>
</dbReference>
<dbReference type="GO" id="GO:0008878">
    <property type="term" value="F:glucose-1-phosphate adenylyltransferase activity"/>
    <property type="evidence" value="ECO:0007669"/>
    <property type="project" value="UniProtKB-UniRule"/>
</dbReference>
<dbReference type="EMBL" id="PVNK01000108">
    <property type="protein sequence ID" value="PRQ02986.1"/>
    <property type="molecule type" value="Genomic_DNA"/>
</dbReference>
<evidence type="ECO:0000313" key="12">
    <source>
        <dbReference type="EMBL" id="PRQ02986.1"/>
    </source>
</evidence>
<feature type="binding site" evidence="9">
    <location>
        <begin position="175"/>
        <end position="176"/>
    </location>
    <ligand>
        <name>alpha-D-glucose 1-phosphate</name>
        <dbReference type="ChEBI" id="CHEBI:58601"/>
    </ligand>
</feature>
<evidence type="ECO:0000256" key="1">
    <source>
        <dbReference type="ARBA" id="ARBA00010443"/>
    </source>
</evidence>
<dbReference type="GO" id="GO:0005524">
    <property type="term" value="F:ATP binding"/>
    <property type="evidence" value="ECO:0007669"/>
    <property type="project" value="UniProtKB-KW"/>
</dbReference>
<feature type="domain" description="Glucose-1-phosphate adenylyltransferase/Bifunctional protein GlmU-like C-terminal hexapeptide" evidence="11">
    <location>
        <begin position="297"/>
        <end position="401"/>
    </location>
</feature>
<comment type="caution">
    <text evidence="12">The sequence shown here is derived from an EMBL/GenBank/DDBJ whole genome shotgun (WGS) entry which is preliminary data.</text>
</comment>
<feature type="site" description="Could play a key role in the communication between the regulatory and the substrate sites" evidence="9">
    <location>
        <position position="58"/>
    </location>
</feature>
<feature type="domain" description="Nucleotidyl transferase" evidence="10">
    <location>
        <begin position="7"/>
        <end position="274"/>
    </location>
</feature>
<evidence type="ECO:0000256" key="8">
    <source>
        <dbReference type="ARBA" id="ARBA00023277"/>
    </source>
</evidence>
<dbReference type="PANTHER" id="PTHR43523:SF2">
    <property type="entry name" value="GLUCOSE-1-PHOSPHATE ADENYLYLTRANSFERASE"/>
    <property type="match status" value="1"/>
</dbReference>
<dbReference type="SUPFAM" id="SSF53448">
    <property type="entry name" value="Nucleotide-diphospho-sugar transferases"/>
    <property type="match status" value="1"/>
</dbReference>
<reference evidence="12 13" key="1">
    <citation type="submission" date="2018-03" db="EMBL/GenBank/DDBJ databases">
        <title>Draft Genome Sequences of the Obligatory Marine Myxobacteria Enhygromyxa salina SWB005.</title>
        <authorList>
            <person name="Poehlein A."/>
            <person name="Moghaddam J.A."/>
            <person name="Harms H."/>
            <person name="Alanjari M."/>
            <person name="Koenig G.M."/>
            <person name="Daniel R."/>
            <person name="Schaeberle T.F."/>
        </authorList>
    </citation>
    <scope>NUCLEOTIDE SEQUENCE [LARGE SCALE GENOMIC DNA]</scope>
    <source>
        <strain evidence="12 13">SWB005</strain>
    </source>
</reference>
<evidence type="ECO:0000256" key="2">
    <source>
        <dbReference type="ARBA" id="ARBA00022600"/>
    </source>
</evidence>
<dbReference type="HAMAP" id="MF_00624">
    <property type="entry name" value="GlgC"/>
    <property type="match status" value="1"/>
</dbReference>
<keyword evidence="4 9" id="KW-0548">Nucleotidyltransferase</keyword>
<evidence type="ECO:0000256" key="7">
    <source>
        <dbReference type="ARBA" id="ARBA00023056"/>
    </source>
</evidence>
<keyword evidence="5 9" id="KW-0547">Nucleotide-binding</keyword>
<comment type="similarity">
    <text evidence="1 9">Belongs to the bacterial/plant glucose-1-phosphate adenylyltransferase family.</text>
</comment>
<evidence type="ECO:0000259" key="10">
    <source>
        <dbReference type="Pfam" id="PF00483"/>
    </source>
</evidence>
<proteinExistence type="inferred from homology"/>
<evidence type="ECO:0000256" key="9">
    <source>
        <dbReference type="HAMAP-Rule" id="MF_00624"/>
    </source>
</evidence>
<dbReference type="RefSeq" id="WP_106391359.1">
    <property type="nucleotide sequence ID" value="NZ_PVNK01000108.1"/>
</dbReference>
<evidence type="ECO:0000313" key="13">
    <source>
        <dbReference type="Proteomes" id="UP000237968"/>
    </source>
</evidence>
<dbReference type="Pfam" id="PF00483">
    <property type="entry name" value="NTP_transferase"/>
    <property type="match status" value="1"/>
</dbReference>
<dbReference type="EC" id="2.7.7.27" evidence="9"/>
<dbReference type="InterPro" id="IPR011004">
    <property type="entry name" value="Trimer_LpxA-like_sf"/>
</dbReference>
<dbReference type="AlphaFoldDB" id="A0A2S9YD89"/>
<sequence length="461" mass="51449">MNNTPLLVLAGGKGSRLAPLTCHRAKPAVPFAGRYRIVDFVLSNVVNSGYRRIYLLTQFMASSLIKHISRNWHLHGIQEFIEIVPAQMRMGPSWYLGTADAVWQNANLLHESRSAHVGVFSGDHVYKFAIDQMQDVHEASGADLTIAGWPVPIEEAHQFGVMEVDMSGRLVGFEEKPKHPRSMPDDPTRALVSMGNYFFRRDALIDVLAVDAEDGSSAHDFGKNIIPRMLREGAQIQVYDFGTNLVPGERDGTLPYWRDVGTIEGYFTANMEVRSSLPAVNLYNRLWRIRTAQRDYPPARLVRHSPKHPVSAAVDSLICEGTIVSSSSLDQVMLGYDSFVHPGCELEDSVVFSGCDIGEGARLKRVLLDKNCAVEAGTEIGWDTAADRERFPFVSESGIVVLPKGTVVPREGPIRLAFDMAELMQRDPDTKPIMAKFEGRYELLDRARHSHQSSGPRYKDR</sequence>
<protein>
    <recommendedName>
        <fullName evidence="9">Glucose-1-phosphate adenylyltransferase</fullName>
        <ecNumber evidence="9">2.7.7.27</ecNumber>
    </recommendedName>
    <alternativeName>
        <fullName evidence="9">ADP-glucose pyrophosphorylase</fullName>
        <shortName evidence="9">ADPGlc PPase</shortName>
    </alternativeName>
    <alternativeName>
        <fullName evidence="9">ADP-glucose synthase</fullName>
    </alternativeName>
</protein>
<keyword evidence="13" id="KW-1185">Reference proteome</keyword>
<dbReference type="CDD" id="cd04651">
    <property type="entry name" value="LbH_G1P_AT_C"/>
    <property type="match status" value="1"/>
</dbReference>
<dbReference type="PANTHER" id="PTHR43523">
    <property type="entry name" value="GLUCOSE-1-PHOSPHATE ADENYLYLTRANSFERASE-RELATED"/>
    <property type="match status" value="1"/>
</dbReference>
<keyword evidence="8 9" id="KW-0119">Carbohydrate metabolism</keyword>
<dbReference type="UniPathway" id="UPA00164"/>
<organism evidence="12 13">
    <name type="scientific">Enhygromyxa salina</name>
    <dbReference type="NCBI Taxonomy" id="215803"/>
    <lineage>
        <taxon>Bacteria</taxon>
        <taxon>Pseudomonadati</taxon>
        <taxon>Myxococcota</taxon>
        <taxon>Polyangia</taxon>
        <taxon>Nannocystales</taxon>
        <taxon>Nannocystaceae</taxon>
        <taxon>Enhygromyxa</taxon>
    </lineage>
</organism>
<comment type="pathway">
    <text evidence="9">Glycan biosynthesis; glycogen biosynthesis.</text>
</comment>
<dbReference type="PROSITE" id="PS00808">
    <property type="entry name" value="ADP_GLC_PYROPHOSPH_1"/>
    <property type="match status" value="1"/>
</dbReference>
<comment type="catalytic activity">
    <reaction evidence="9">
        <text>alpha-D-glucose 1-phosphate + ATP + H(+) = ADP-alpha-D-glucose + diphosphate</text>
        <dbReference type="Rhea" id="RHEA:12120"/>
        <dbReference type="ChEBI" id="CHEBI:15378"/>
        <dbReference type="ChEBI" id="CHEBI:30616"/>
        <dbReference type="ChEBI" id="CHEBI:33019"/>
        <dbReference type="ChEBI" id="CHEBI:57498"/>
        <dbReference type="ChEBI" id="CHEBI:58601"/>
        <dbReference type="EC" id="2.7.7.27"/>
    </reaction>
</comment>
<dbReference type="CDD" id="cd02508">
    <property type="entry name" value="ADP_Glucose_PP"/>
    <property type="match status" value="1"/>
</dbReference>
<evidence type="ECO:0000256" key="3">
    <source>
        <dbReference type="ARBA" id="ARBA00022679"/>
    </source>
</evidence>
<keyword evidence="3 9" id="KW-0808">Transferase</keyword>
<dbReference type="Gene3D" id="2.160.10.10">
    <property type="entry name" value="Hexapeptide repeat proteins"/>
    <property type="match status" value="1"/>
</dbReference>
<dbReference type="Gene3D" id="3.90.550.10">
    <property type="entry name" value="Spore Coat Polysaccharide Biosynthesis Protein SpsA, Chain A"/>
    <property type="match status" value="1"/>
</dbReference>
<evidence type="ECO:0000256" key="5">
    <source>
        <dbReference type="ARBA" id="ARBA00022741"/>
    </source>
</evidence>
<dbReference type="InterPro" id="IPR023049">
    <property type="entry name" value="GlgC_bac"/>
</dbReference>
<dbReference type="GO" id="GO:0005978">
    <property type="term" value="P:glycogen biosynthetic process"/>
    <property type="evidence" value="ECO:0007669"/>
    <property type="project" value="UniProtKB-UniRule"/>
</dbReference>
<evidence type="ECO:0000259" key="11">
    <source>
        <dbReference type="Pfam" id="PF24894"/>
    </source>
</evidence>
<evidence type="ECO:0000256" key="6">
    <source>
        <dbReference type="ARBA" id="ARBA00022840"/>
    </source>
</evidence>
<dbReference type="InterPro" id="IPR005836">
    <property type="entry name" value="ADP_Glu_pyroP_CS"/>
</dbReference>
<evidence type="ECO:0000256" key="4">
    <source>
        <dbReference type="ARBA" id="ARBA00022695"/>
    </source>
</evidence>
<keyword evidence="2 9" id="KW-0321">Glycogen metabolism</keyword>
<dbReference type="InterPro" id="IPR029044">
    <property type="entry name" value="Nucleotide-diphossugar_trans"/>
</dbReference>
<dbReference type="NCBIfam" id="NF002023">
    <property type="entry name" value="PRK00844.1"/>
    <property type="match status" value="1"/>
</dbReference>
<comment type="subunit">
    <text evidence="9">Homotetramer.</text>
</comment>
<name>A0A2S9YD89_9BACT</name>
<feature type="binding site" evidence="9">
    <location>
        <position position="160"/>
    </location>
    <ligand>
        <name>alpha-D-glucose 1-phosphate</name>
        <dbReference type="ChEBI" id="CHEBI:58601"/>
    </ligand>
</feature>